<dbReference type="AlphaFoldDB" id="A0A378QY14"/>
<evidence type="ECO:0000313" key="2">
    <source>
        <dbReference type="Proteomes" id="UP000254065"/>
    </source>
</evidence>
<name>A0A378QY14_9GAMM</name>
<protein>
    <submittedName>
        <fullName evidence="1">Uncharacterized protein</fullName>
    </submittedName>
</protein>
<reference evidence="1 2" key="1">
    <citation type="submission" date="2018-06" db="EMBL/GenBank/DDBJ databases">
        <authorList>
            <consortium name="Pathogen Informatics"/>
            <person name="Doyle S."/>
        </authorList>
    </citation>
    <scope>NUCLEOTIDE SEQUENCE [LARGE SCALE GENOMIC DNA]</scope>
    <source>
        <strain evidence="1 2">NCTC12877</strain>
    </source>
</reference>
<dbReference type="RefSeq" id="WP_051226069.1">
    <property type="nucleotide sequence ID" value="NZ_UGQB01000004.1"/>
</dbReference>
<dbReference type="OrthoDB" id="6089at475"/>
<dbReference type="Proteomes" id="UP000254065">
    <property type="component" value="Unassembled WGS sequence"/>
</dbReference>
<dbReference type="EMBL" id="UGQB01000004">
    <property type="protein sequence ID" value="STZ07854.1"/>
    <property type="molecule type" value="Genomic_DNA"/>
</dbReference>
<evidence type="ECO:0000313" key="1">
    <source>
        <dbReference type="EMBL" id="STZ07854.1"/>
    </source>
</evidence>
<accession>A0A378QY14</accession>
<proteinExistence type="predicted"/>
<organism evidence="1 2">
    <name type="scientific">Moraxella caprae</name>
    <dbReference type="NCBI Taxonomy" id="90240"/>
    <lineage>
        <taxon>Bacteria</taxon>
        <taxon>Pseudomonadati</taxon>
        <taxon>Pseudomonadota</taxon>
        <taxon>Gammaproteobacteria</taxon>
        <taxon>Moraxellales</taxon>
        <taxon>Moraxellaceae</taxon>
        <taxon>Moraxella</taxon>
    </lineage>
</organism>
<sequence length="166" mass="16915">MLSFHNVDKRKNSIATAPAFAETTVYQTILSTTPSVELPTQPTQATDLSFAFDDTQNLQAVAMTDSEMQETEGAWVANAVGAGFGGLTGHFAYMGSVAASGQYNFGHHVAAVGTGAGLGFVSPVSAAGRAIAMSAGTKVATNTAISLGGPTAGVVLGNRFKTLNVK</sequence>
<keyword evidence="2" id="KW-1185">Reference proteome</keyword>
<gene>
    <name evidence="1" type="ORF">NCTC12877_00833</name>
</gene>